<organism evidence="2 3">
    <name type="scientific">Rhodococcus kronopolitis</name>
    <dbReference type="NCBI Taxonomy" id="1460226"/>
    <lineage>
        <taxon>Bacteria</taxon>
        <taxon>Bacillati</taxon>
        <taxon>Actinomycetota</taxon>
        <taxon>Actinomycetes</taxon>
        <taxon>Mycobacteriales</taxon>
        <taxon>Nocardiaceae</taxon>
        <taxon>Rhodococcus</taxon>
    </lineage>
</organism>
<gene>
    <name evidence="2" type="ORF">ACFO6S_11790</name>
</gene>
<evidence type="ECO:0000313" key="2">
    <source>
        <dbReference type="EMBL" id="MFC4604368.1"/>
    </source>
</evidence>
<reference evidence="3" key="1">
    <citation type="journal article" date="2019" name="Int. J. Syst. Evol. Microbiol.">
        <title>The Global Catalogue of Microorganisms (GCM) 10K type strain sequencing project: providing services to taxonomists for standard genome sequencing and annotation.</title>
        <authorList>
            <consortium name="The Broad Institute Genomics Platform"/>
            <consortium name="The Broad Institute Genome Sequencing Center for Infectious Disease"/>
            <person name="Wu L."/>
            <person name="Ma J."/>
        </authorList>
    </citation>
    <scope>NUCLEOTIDE SEQUENCE [LARGE SCALE GENOMIC DNA]</scope>
    <source>
        <strain evidence="3">CCUG 54520</strain>
    </source>
</reference>
<dbReference type="Proteomes" id="UP001595914">
    <property type="component" value="Unassembled WGS sequence"/>
</dbReference>
<keyword evidence="3" id="KW-1185">Reference proteome</keyword>
<sequence length="131" mass="12925">MKLQRAAAMSVAVVATVGMVGAGTAYASPPPTPDATVQHLPDTAGVVPQDVYSQPAYQNMITQIEKGWFNGGAQVAGIGAGVGAVVGCVLFLFVGCIPGAAIGAAIGAANGVTNANPDAAPAVFDFVKTLP</sequence>
<evidence type="ECO:0008006" key="4">
    <source>
        <dbReference type="Google" id="ProtNLM"/>
    </source>
</evidence>
<proteinExistence type="predicted"/>
<evidence type="ECO:0000313" key="3">
    <source>
        <dbReference type="Proteomes" id="UP001595914"/>
    </source>
</evidence>
<dbReference type="RefSeq" id="WP_378417127.1">
    <property type="nucleotide sequence ID" value="NZ_JBHSFO010000005.1"/>
</dbReference>
<protein>
    <recommendedName>
        <fullName evidence="4">Glycine zipper family protein</fullName>
    </recommendedName>
</protein>
<feature type="chain" id="PRO_5046517142" description="Glycine zipper family protein" evidence="1">
    <location>
        <begin position="28"/>
        <end position="131"/>
    </location>
</feature>
<dbReference type="EMBL" id="JBHSFO010000005">
    <property type="protein sequence ID" value="MFC4604368.1"/>
    <property type="molecule type" value="Genomic_DNA"/>
</dbReference>
<keyword evidence="1" id="KW-0732">Signal</keyword>
<feature type="signal peptide" evidence="1">
    <location>
        <begin position="1"/>
        <end position="27"/>
    </location>
</feature>
<name>A0ABV9FR47_9NOCA</name>
<evidence type="ECO:0000256" key="1">
    <source>
        <dbReference type="SAM" id="SignalP"/>
    </source>
</evidence>
<comment type="caution">
    <text evidence="2">The sequence shown here is derived from an EMBL/GenBank/DDBJ whole genome shotgun (WGS) entry which is preliminary data.</text>
</comment>
<accession>A0ABV9FR47</accession>